<evidence type="ECO:0000259" key="19">
    <source>
        <dbReference type="PROSITE" id="PS50158"/>
    </source>
</evidence>
<evidence type="ECO:0000256" key="2">
    <source>
        <dbReference type="ARBA" id="ARBA00022612"/>
    </source>
</evidence>
<evidence type="ECO:0000256" key="17">
    <source>
        <dbReference type="PROSITE-ProRule" id="PRU00047"/>
    </source>
</evidence>
<dbReference type="SUPFAM" id="SSF53098">
    <property type="entry name" value="Ribonuclease H-like"/>
    <property type="match status" value="1"/>
</dbReference>
<dbReference type="InterPro" id="IPR036397">
    <property type="entry name" value="RNaseH_sf"/>
</dbReference>
<dbReference type="GO" id="GO:0006508">
    <property type="term" value="P:proteolysis"/>
    <property type="evidence" value="ECO:0007669"/>
    <property type="project" value="UniProtKB-KW"/>
</dbReference>
<dbReference type="PROSITE" id="PS50994">
    <property type="entry name" value="INTEGRASE"/>
    <property type="match status" value="1"/>
</dbReference>
<feature type="region of interest" description="Disordered" evidence="18">
    <location>
        <begin position="233"/>
        <end position="254"/>
    </location>
</feature>
<keyword evidence="8" id="KW-0378">Hydrolase</keyword>
<dbReference type="GO" id="GO:0008270">
    <property type="term" value="F:zinc ion binding"/>
    <property type="evidence" value="ECO:0007669"/>
    <property type="project" value="UniProtKB-KW"/>
</dbReference>
<keyword evidence="17" id="KW-0862">Zinc</keyword>
<dbReference type="InterPro" id="IPR057670">
    <property type="entry name" value="SH3_retrovirus"/>
</dbReference>
<feature type="compositionally biased region" description="Basic residues" evidence="18">
    <location>
        <begin position="236"/>
        <end position="246"/>
    </location>
</feature>
<keyword evidence="6" id="KW-0547">Nucleotide-binding</keyword>
<evidence type="ECO:0000313" key="21">
    <source>
        <dbReference type="EMBL" id="CAI5799340.1"/>
    </source>
</evidence>
<evidence type="ECO:0000256" key="10">
    <source>
        <dbReference type="ARBA" id="ARBA00022842"/>
    </source>
</evidence>
<dbReference type="PANTHER" id="PTHR42648">
    <property type="entry name" value="TRANSPOSASE, PUTATIVE-RELATED"/>
    <property type="match status" value="1"/>
</dbReference>
<dbReference type="GO" id="GO:0005524">
    <property type="term" value="F:ATP binding"/>
    <property type="evidence" value="ECO:0007669"/>
    <property type="project" value="UniProtKB-KW"/>
</dbReference>
<dbReference type="Pfam" id="PF07727">
    <property type="entry name" value="RVT_2"/>
    <property type="match status" value="1"/>
</dbReference>
<feature type="region of interest" description="Disordered" evidence="18">
    <location>
        <begin position="175"/>
        <end position="210"/>
    </location>
</feature>
<dbReference type="InterPro" id="IPR036875">
    <property type="entry name" value="Znf_CCHC_sf"/>
</dbReference>
<keyword evidence="7" id="KW-0255">Endonuclease</keyword>
<evidence type="ECO:0000256" key="9">
    <source>
        <dbReference type="ARBA" id="ARBA00022840"/>
    </source>
</evidence>
<keyword evidence="14" id="KW-0917">Virion maturation</keyword>
<evidence type="ECO:0000256" key="7">
    <source>
        <dbReference type="ARBA" id="ARBA00022759"/>
    </source>
</evidence>
<keyword evidence="22" id="KW-1185">Reference proteome</keyword>
<dbReference type="Pfam" id="PF00665">
    <property type="entry name" value="rve"/>
    <property type="match status" value="1"/>
</dbReference>
<comment type="function">
    <text evidence="1">The aspartyl protease (PR) mediates the proteolytic cleavages of the Gag and Gag-Pol polyproteins after assembly of the VLP.</text>
</comment>
<evidence type="ECO:0000256" key="1">
    <source>
        <dbReference type="ARBA" id="ARBA00002180"/>
    </source>
</evidence>
<evidence type="ECO:0000259" key="20">
    <source>
        <dbReference type="PROSITE" id="PS50994"/>
    </source>
</evidence>
<dbReference type="Gene3D" id="3.30.420.10">
    <property type="entry name" value="Ribonuclease H-like superfamily/Ribonuclease H"/>
    <property type="match status" value="1"/>
</dbReference>
<keyword evidence="17" id="KW-0863">Zinc-finger</keyword>
<keyword evidence="11" id="KW-0229">DNA integration</keyword>
<keyword evidence="13" id="KW-0808">Transferase</keyword>
<evidence type="ECO:0000256" key="4">
    <source>
        <dbReference type="ARBA" id="ARBA00022722"/>
    </source>
</evidence>
<keyword evidence="2" id="KW-1188">Viral release from host cell</keyword>
<dbReference type="GO" id="GO:0003964">
    <property type="term" value="F:RNA-directed DNA polymerase activity"/>
    <property type="evidence" value="ECO:0007669"/>
    <property type="project" value="UniProtKB-KW"/>
</dbReference>
<dbReference type="GO" id="GO:0003676">
    <property type="term" value="F:nucleic acid binding"/>
    <property type="evidence" value="ECO:0007669"/>
    <property type="project" value="InterPro"/>
</dbReference>
<evidence type="ECO:0000256" key="14">
    <source>
        <dbReference type="ARBA" id="ARBA00023113"/>
    </source>
</evidence>
<dbReference type="GO" id="GO:0008233">
    <property type="term" value="F:peptidase activity"/>
    <property type="evidence" value="ECO:0007669"/>
    <property type="project" value="UniProtKB-KW"/>
</dbReference>
<accession>A0AA35LN60</accession>
<dbReference type="Proteomes" id="UP001178461">
    <property type="component" value="Chromosome W"/>
</dbReference>
<evidence type="ECO:0000256" key="13">
    <source>
        <dbReference type="ARBA" id="ARBA00022932"/>
    </source>
</evidence>
<dbReference type="GO" id="GO:0006310">
    <property type="term" value="P:DNA recombination"/>
    <property type="evidence" value="ECO:0007669"/>
    <property type="project" value="UniProtKB-KW"/>
</dbReference>
<keyword evidence="16" id="KW-0511">Multifunctional enzyme</keyword>
<dbReference type="Pfam" id="PF14223">
    <property type="entry name" value="Retrotran_gag_2"/>
    <property type="match status" value="1"/>
</dbReference>
<evidence type="ECO:0000256" key="12">
    <source>
        <dbReference type="ARBA" id="ARBA00022918"/>
    </source>
</evidence>
<keyword evidence="10" id="KW-0460">Magnesium</keyword>
<keyword evidence="12" id="KW-0695">RNA-directed DNA polymerase</keyword>
<organism evidence="21 22">
    <name type="scientific">Podarcis lilfordi</name>
    <name type="common">Lilford's wall lizard</name>
    <dbReference type="NCBI Taxonomy" id="74358"/>
    <lineage>
        <taxon>Eukaryota</taxon>
        <taxon>Metazoa</taxon>
        <taxon>Chordata</taxon>
        <taxon>Craniata</taxon>
        <taxon>Vertebrata</taxon>
        <taxon>Euteleostomi</taxon>
        <taxon>Lepidosauria</taxon>
        <taxon>Squamata</taxon>
        <taxon>Bifurcata</taxon>
        <taxon>Unidentata</taxon>
        <taxon>Episquamata</taxon>
        <taxon>Laterata</taxon>
        <taxon>Lacertibaenia</taxon>
        <taxon>Lacertidae</taxon>
        <taxon>Podarcis</taxon>
    </lineage>
</organism>
<evidence type="ECO:0000256" key="5">
    <source>
        <dbReference type="ARBA" id="ARBA00022723"/>
    </source>
</evidence>
<dbReference type="InterPro" id="IPR054722">
    <property type="entry name" value="PolX-like_BBD"/>
</dbReference>
<keyword evidence="9" id="KW-0067">ATP-binding</keyword>
<feature type="compositionally biased region" description="Basic and acidic residues" evidence="18">
    <location>
        <begin position="685"/>
        <end position="696"/>
    </location>
</feature>
<keyword evidence="3" id="KW-0645">Protease</keyword>
<reference evidence="21" key="1">
    <citation type="submission" date="2022-12" db="EMBL/GenBank/DDBJ databases">
        <authorList>
            <person name="Alioto T."/>
            <person name="Alioto T."/>
            <person name="Gomez Garrido J."/>
        </authorList>
    </citation>
    <scope>NUCLEOTIDE SEQUENCE</scope>
</reference>
<evidence type="ECO:0000256" key="6">
    <source>
        <dbReference type="ARBA" id="ARBA00022741"/>
    </source>
</evidence>
<dbReference type="GO" id="GO:0004519">
    <property type="term" value="F:endonuclease activity"/>
    <property type="evidence" value="ECO:0007669"/>
    <property type="project" value="UniProtKB-KW"/>
</dbReference>
<evidence type="ECO:0000256" key="11">
    <source>
        <dbReference type="ARBA" id="ARBA00022908"/>
    </source>
</evidence>
<sequence length="919" mass="103302">MQHFLKRESLWKVVETPPQPPEEDEDDDEKLALAEAQLEKDEKALATIILGVDDSQLVYVADKVMASEAWNALKAVHVRETAGSLITLTRRLYRCRKKPGDSLVNHLKFLTGCFQELALRGRPVGEEDKVFIVLSSLDDSYDMLVNSLESVETDKLTLEYVTGRLYAEEGRRAERKMTSAQLLEHPRGNNSREEQRCREPEKQPGGAAADQPVVNKVKRCFCCKSSGHLLRDCPRKQQKQQKHRRQQRESTAWVSADGQENEELWVLDSGASQTFCKRKGLLTDARASNKKHVSLATGQKANVVCEGEVVFPQLGHTFRNVLCVPSLQNNLLSIPDLAKAGFEVNFVGDQCQIKQNGAVLANANLRTNMRLAHASFKVLNKTLELCGGMKNIKSCNNYLDCDICKEVKSRACPVARASQRETKKPLELIHADVTGPFPPSVSHNKYCLILVDDYSRFRWVYPLKQKSDVAQTLKFWVRGVERQLGEKVCSIQTDRGGEFMVSSLRNWLCFQGIKHRLTNVATPQEHGVAERRGGVLQTQMKALLADANLPIKYWAESIKTANYIGNRLWSRVLDDIPYKILYNKSPSLQHLRIFGTKAWVDIPVKNRRKGGERAQQLLFLGYESGTKAYRFEDDKNLLSYSRSASFNEQRNWPKIHANLLPEKVLLPSVPVKAAETKLRIGSSPRETEREEVKVEHFYPAASMEQGGKESATGTGVGKSPESIHPKSSPEGSPGGEINEPRRSARSNKGQPPDRYGFPATINQVCVTEPENFEEVQELPTLEKEAWLKAMQAEYNSLLNNNVFVPAELPEGKKPISCKWVFKVKKLADGSCQRKAIMIHYDEVFAPTAKAETVKSVLAMASLRGLKVNHFDVASAYLNAPIDLEVYLQQIPGYELEKDSMVLKLQRSTIRVAPKCTSMA</sequence>
<dbReference type="InterPro" id="IPR012337">
    <property type="entry name" value="RNaseH-like_sf"/>
</dbReference>
<evidence type="ECO:0000256" key="8">
    <source>
        <dbReference type="ARBA" id="ARBA00022801"/>
    </source>
</evidence>
<dbReference type="InterPro" id="IPR039537">
    <property type="entry name" value="Retrotran_Ty1/copia-like"/>
</dbReference>
<protein>
    <submittedName>
        <fullName evidence="21">Retrovirus-related Pol polyprotein from transposon TNT 1-94</fullName>
    </submittedName>
</protein>
<dbReference type="InterPro" id="IPR001584">
    <property type="entry name" value="Integrase_cat-core"/>
</dbReference>
<dbReference type="EMBL" id="OX395145">
    <property type="protein sequence ID" value="CAI5799340.1"/>
    <property type="molecule type" value="Genomic_DNA"/>
</dbReference>
<evidence type="ECO:0000256" key="15">
    <source>
        <dbReference type="ARBA" id="ARBA00023172"/>
    </source>
</evidence>
<dbReference type="InterPro" id="IPR001878">
    <property type="entry name" value="Znf_CCHC"/>
</dbReference>
<keyword evidence="13" id="KW-0239">DNA-directed DNA polymerase</keyword>
<keyword evidence="5" id="KW-0479">Metal-binding</keyword>
<dbReference type="Pfam" id="PF22936">
    <property type="entry name" value="Pol_BBD"/>
    <property type="match status" value="1"/>
</dbReference>
<dbReference type="Pfam" id="PF25597">
    <property type="entry name" value="SH3_retrovirus"/>
    <property type="match status" value="1"/>
</dbReference>
<feature type="domain" description="CCHC-type" evidence="19">
    <location>
        <begin position="219"/>
        <end position="235"/>
    </location>
</feature>
<dbReference type="InterPro" id="IPR013103">
    <property type="entry name" value="RVT_2"/>
</dbReference>
<dbReference type="PROSITE" id="PS50158">
    <property type="entry name" value="ZF_CCHC"/>
    <property type="match status" value="1"/>
</dbReference>
<keyword evidence="4" id="KW-0540">Nuclease</keyword>
<keyword evidence="13" id="KW-0548">Nucleotidyltransferase</keyword>
<feature type="domain" description="Integrase catalytic" evidence="20">
    <location>
        <begin position="421"/>
        <end position="585"/>
    </location>
</feature>
<feature type="region of interest" description="Disordered" evidence="18">
    <location>
        <begin position="677"/>
        <end position="758"/>
    </location>
</feature>
<name>A0AA35LN60_9SAUR</name>
<dbReference type="GO" id="GO:0015074">
    <property type="term" value="P:DNA integration"/>
    <property type="evidence" value="ECO:0007669"/>
    <property type="project" value="UniProtKB-KW"/>
</dbReference>
<feature type="compositionally biased region" description="Basic and acidic residues" evidence="18">
    <location>
        <begin position="184"/>
        <end position="202"/>
    </location>
</feature>
<evidence type="ECO:0000256" key="16">
    <source>
        <dbReference type="ARBA" id="ARBA00023268"/>
    </source>
</evidence>
<evidence type="ECO:0000256" key="18">
    <source>
        <dbReference type="SAM" id="MobiDB-lite"/>
    </source>
</evidence>
<keyword evidence="15" id="KW-0233">DNA recombination</keyword>
<proteinExistence type="predicted"/>
<evidence type="ECO:0000313" key="22">
    <source>
        <dbReference type="Proteomes" id="UP001178461"/>
    </source>
</evidence>
<gene>
    <name evidence="21" type="ORF">PODLI_1B005718</name>
</gene>
<evidence type="ECO:0000256" key="3">
    <source>
        <dbReference type="ARBA" id="ARBA00022670"/>
    </source>
</evidence>
<dbReference type="SUPFAM" id="SSF57756">
    <property type="entry name" value="Retrovirus zinc finger-like domains"/>
    <property type="match status" value="1"/>
</dbReference>
<dbReference type="AlphaFoldDB" id="A0AA35LN60"/>
<dbReference type="PANTHER" id="PTHR42648:SF11">
    <property type="entry name" value="TRANSPOSON TY4-P GAG-POL POLYPROTEIN"/>
    <property type="match status" value="1"/>
</dbReference>
<dbReference type="GO" id="GO:0003887">
    <property type="term" value="F:DNA-directed DNA polymerase activity"/>
    <property type="evidence" value="ECO:0007669"/>
    <property type="project" value="UniProtKB-KW"/>
</dbReference>